<evidence type="ECO:0000313" key="2">
    <source>
        <dbReference type="Proteomes" id="UP000676917"/>
    </source>
</evidence>
<accession>A0A919X4V5</accession>
<evidence type="ECO:0000313" key="1">
    <source>
        <dbReference type="EMBL" id="GIO25561.1"/>
    </source>
</evidence>
<protein>
    <submittedName>
        <fullName evidence="1">Uncharacterized protein</fullName>
    </submittedName>
</protein>
<comment type="caution">
    <text evidence="1">The sequence shown here is derived from an EMBL/GenBank/DDBJ whole genome shotgun (WGS) entry which is preliminary data.</text>
</comment>
<proteinExistence type="predicted"/>
<sequence>MALQYMIDFEKKLIANCLRSLFYFSNYEEDITRSLYEIKNRLLDGKFCRKNIKAVSY</sequence>
<keyword evidence="2" id="KW-1185">Reference proteome</keyword>
<reference evidence="1" key="1">
    <citation type="submission" date="2021-03" db="EMBL/GenBank/DDBJ databases">
        <title>Antimicrobial resistance genes in bacteria isolated from Japanese honey, and their potential for conferring macrolide and lincosamide resistance in the American foulbrood pathogen Paenibacillus larvae.</title>
        <authorList>
            <person name="Okamoto M."/>
            <person name="Kumagai M."/>
            <person name="Kanamori H."/>
            <person name="Takamatsu D."/>
        </authorList>
    </citation>
    <scope>NUCLEOTIDE SEQUENCE</scope>
    <source>
        <strain evidence="1">J43TS3</strain>
    </source>
</reference>
<organism evidence="1 2">
    <name type="scientific">Ornithinibacillus bavariensis</name>
    <dbReference type="NCBI Taxonomy" id="545502"/>
    <lineage>
        <taxon>Bacteria</taxon>
        <taxon>Bacillati</taxon>
        <taxon>Bacillota</taxon>
        <taxon>Bacilli</taxon>
        <taxon>Bacillales</taxon>
        <taxon>Bacillaceae</taxon>
        <taxon>Ornithinibacillus</taxon>
    </lineage>
</organism>
<dbReference type="Proteomes" id="UP000676917">
    <property type="component" value="Unassembled WGS sequence"/>
</dbReference>
<gene>
    <name evidence="1" type="ORF">J43TS3_01720</name>
</gene>
<dbReference type="EMBL" id="BORP01000001">
    <property type="protein sequence ID" value="GIO25561.1"/>
    <property type="molecule type" value="Genomic_DNA"/>
</dbReference>
<name>A0A919X4V5_9BACI</name>
<dbReference type="AlphaFoldDB" id="A0A919X4V5"/>